<dbReference type="EMBL" id="JBHRYA010000007">
    <property type="protein sequence ID" value="MFC3716881.1"/>
    <property type="molecule type" value="Genomic_DNA"/>
</dbReference>
<comment type="caution">
    <text evidence="3">The sequence shown here is derived from an EMBL/GenBank/DDBJ whole genome shotgun (WGS) entry which is preliminary data.</text>
</comment>
<keyword evidence="4" id="KW-1185">Reference proteome</keyword>
<dbReference type="InterPro" id="IPR007844">
    <property type="entry name" value="AsmA"/>
</dbReference>
<sequence>MPETHSPTAGQRARDAFTWHPWRTVAVAVALALVVLALLWDWNWFKGPVERAVEARTGRSFEIGGDLDVDLGRTTTIRADRLQLGNADWSKQARMASVDRLELQVRPFAMLRGDVVIPEIRLAKPDVRLETGPEGGGNWDFGLDDSGDGQPPRLQRVWIDDGHLQFVDAANKTDIEVDIASREAKKAGGAPPVTLEGGGKWAGSPFTLEGTAESPLELQQTDKPYRIDLRAAAGATKAHARGTLVNPFRFRSFDLRMALSGKNLEDLYPLLGISLPPTPPYALDGRFIRAGNTWRYEGFTGKVGDSDLAGTASVETGSDRPFLRAELVSRRLDFDDLAGFIGGAPQAGGDESSNPELEALAAKREANPKLLPDTPYKLEKLRAMDADVRLKAQRINAPSLPLDDMDAHLLLDNGLLRLDPLNFGVAGGDIRSTIRMDAREKAIRTRADITARGLNLGELFPDAKLTDDAVGAIGGKVAITGTGNSIAAMLGSADGDIALGMGHGQISNLLMELAGIDIYESLKFLIGKDHKVPIRCAFGDFGVEDGLMTSRALAFDTTDTIIVGEGTVNLRDETLDLLLKPRPKDRSILTLRSPLVVDGTFKDPSFRPDLKRLGLRGAIAVALGSIAPPAALLATIDLGGGEDSGCGGPYAK</sequence>
<dbReference type="Proteomes" id="UP001595705">
    <property type="component" value="Unassembled WGS sequence"/>
</dbReference>
<reference evidence="4" key="1">
    <citation type="journal article" date="2019" name="Int. J. Syst. Evol. Microbiol.">
        <title>The Global Catalogue of Microorganisms (GCM) 10K type strain sequencing project: providing services to taxonomists for standard genome sequencing and annotation.</title>
        <authorList>
            <consortium name="The Broad Institute Genomics Platform"/>
            <consortium name="The Broad Institute Genome Sequencing Center for Infectious Disease"/>
            <person name="Wu L."/>
            <person name="Ma J."/>
        </authorList>
    </citation>
    <scope>NUCLEOTIDE SEQUENCE [LARGE SCALE GENOMIC DNA]</scope>
    <source>
        <strain evidence="4">KCTC 42441</strain>
    </source>
</reference>
<evidence type="ECO:0000256" key="1">
    <source>
        <dbReference type="SAM" id="Phobius"/>
    </source>
</evidence>
<dbReference type="InterPro" id="IPR052894">
    <property type="entry name" value="AsmA-related"/>
</dbReference>
<evidence type="ECO:0000259" key="2">
    <source>
        <dbReference type="Pfam" id="PF05170"/>
    </source>
</evidence>
<dbReference type="PANTHER" id="PTHR30441">
    <property type="entry name" value="DUF748 DOMAIN-CONTAINING PROTEIN"/>
    <property type="match status" value="1"/>
</dbReference>
<keyword evidence="1" id="KW-0472">Membrane</keyword>
<protein>
    <submittedName>
        <fullName evidence="3">AsmA family protein</fullName>
    </submittedName>
</protein>
<evidence type="ECO:0000313" key="3">
    <source>
        <dbReference type="EMBL" id="MFC3716881.1"/>
    </source>
</evidence>
<accession>A0ABV7XL50</accession>
<proteinExistence type="predicted"/>
<organism evidence="3 4">
    <name type="scientific">Luteimonas soli</name>
    <dbReference type="NCBI Taxonomy" id="1648966"/>
    <lineage>
        <taxon>Bacteria</taxon>
        <taxon>Pseudomonadati</taxon>
        <taxon>Pseudomonadota</taxon>
        <taxon>Gammaproteobacteria</taxon>
        <taxon>Lysobacterales</taxon>
        <taxon>Lysobacteraceae</taxon>
        <taxon>Luteimonas</taxon>
    </lineage>
</organism>
<evidence type="ECO:0000313" key="4">
    <source>
        <dbReference type="Proteomes" id="UP001595705"/>
    </source>
</evidence>
<keyword evidence="1" id="KW-1133">Transmembrane helix</keyword>
<keyword evidence="1" id="KW-0812">Transmembrane</keyword>
<gene>
    <name evidence="3" type="ORF">ACFONC_12035</name>
</gene>
<dbReference type="RefSeq" id="WP_386744358.1">
    <property type="nucleotide sequence ID" value="NZ_JBHRYA010000007.1"/>
</dbReference>
<name>A0ABV7XL50_9GAMM</name>
<dbReference type="PANTHER" id="PTHR30441:SF9">
    <property type="entry name" value="ASMA FAMILY PROTEIN YHJG"/>
    <property type="match status" value="1"/>
</dbReference>
<dbReference type="Pfam" id="PF05170">
    <property type="entry name" value="AsmA"/>
    <property type="match status" value="1"/>
</dbReference>
<feature type="transmembrane region" description="Helical" evidence="1">
    <location>
        <begin position="21"/>
        <end position="40"/>
    </location>
</feature>
<feature type="domain" description="AsmA" evidence="2">
    <location>
        <begin position="27"/>
        <end position="551"/>
    </location>
</feature>